<dbReference type="SUPFAM" id="SSF53756">
    <property type="entry name" value="UDP-Glycosyltransferase/glycogen phosphorylase"/>
    <property type="match status" value="1"/>
</dbReference>
<evidence type="ECO:0000313" key="1">
    <source>
        <dbReference type="EMBL" id="SVA56124.1"/>
    </source>
</evidence>
<dbReference type="AlphaFoldDB" id="A0A381WUE6"/>
<evidence type="ECO:0008006" key="2">
    <source>
        <dbReference type="Google" id="ProtNLM"/>
    </source>
</evidence>
<organism evidence="1">
    <name type="scientific">marine metagenome</name>
    <dbReference type="NCBI Taxonomy" id="408172"/>
    <lineage>
        <taxon>unclassified sequences</taxon>
        <taxon>metagenomes</taxon>
        <taxon>ecological metagenomes</taxon>
    </lineage>
</organism>
<sequence length="421" mass="49134">MYFSKDSKSPNKISNITNTLSNVLWEKKNRRQHYPAVLFTDVLEEMPIHGLISDKLAHNILPILKEEILVVLDPLGERHKSVSEYFHSEFLSIYSFVFSAKFKMKKIKIENSQILDEIEREISLNIPYEKLVNQFFQYAAVFQHWIRKTNPKVIFINCFFSLKHQALIYSAKKNNIITAELQHGIISKAQTAYMPQKKMGNHSFPDYLLSFGELEKSLVSPYFVSSEKIIPIGNYYLENLLSKNNNLHPEKMISSLRRTFKRVILISSQKLIEHDLILFLLEVAEKLSDTVFILVPRRQQDFFKLKTIPENLLVKPDINLYQSCQLCDFHSTVFSTFAAESIYMGVPNIFINLNNLSDAYFSEIFSSHAGVRFVNNVERYVETIKTWNPPDKVEIKKMSLHLFAKYNLDKIKLFLNDKINL</sequence>
<accession>A0A381WUE6</accession>
<name>A0A381WUE6_9ZZZZ</name>
<proteinExistence type="predicted"/>
<reference evidence="1" key="1">
    <citation type="submission" date="2018-05" db="EMBL/GenBank/DDBJ databases">
        <authorList>
            <person name="Lanie J.A."/>
            <person name="Ng W.-L."/>
            <person name="Kazmierczak K.M."/>
            <person name="Andrzejewski T.M."/>
            <person name="Davidsen T.M."/>
            <person name="Wayne K.J."/>
            <person name="Tettelin H."/>
            <person name="Glass J.I."/>
            <person name="Rusch D."/>
            <person name="Podicherti R."/>
            <person name="Tsui H.-C.T."/>
            <person name="Winkler M.E."/>
        </authorList>
    </citation>
    <scope>NUCLEOTIDE SEQUENCE</scope>
</reference>
<gene>
    <name evidence="1" type="ORF">METZ01_LOCUS108978</name>
</gene>
<dbReference type="EMBL" id="UINC01012913">
    <property type="protein sequence ID" value="SVA56124.1"/>
    <property type="molecule type" value="Genomic_DNA"/>
</dbReference>
<protein>
    <recommendedName>
        <fullName evidence="2">Lipid-A-disaccharide synthase</fullName>
    </recommendedName>
</protein>